<evidence type="ECO:0000313" key="1">
    <source>
        <dbReference type="EMBL" id="KAF6764535.1"/>
    </source>
</evidence>
<reference evidence="1 2" key="1">
    <citation type="submission" date="2020-07" db="EMBL/GenBank/DDBJ databases">
        <title>Comparative genomics of pyrophilous fungi reveals a link between fire events and developmental genes.</title>
        <authorList>
            <consortium name="DOE Joint Genome Institute"/>
            <person name="Steindorff A.S."/>
            <person name="Carver A."/>
            <person name="Calhoun S."/>
            <person name="Stillman K."/>
            <person name="Liu H."/>
            <person name="Lipzen A."/>
            <person name="Pangilinan J."/>
            <person name="Labutti K."/>
            <person name="Bruns T.D."/>
            <person name="Grigoriev I.V."/>
        </authorList>
    </citation>
    <scope>NUCLEOTIDE SEQUENCE [LARGE SCALE GENOMIC DNA]</scope>
    <source>
        <strain evidence="1 2">CBS 144469</strain>
    </source>
</reference>
<gene>
    <name evidence="1" type="ORF">DFP72DRAFT_872102</name>
</gene>
<dbReference type="EMBL" id="JACGCI010000004">
    <property type="protein sequence ID" value="KAF6764535.1"/>
    <property type="molecule type" value="Genomic_DNA"/>
</dbReference>
<protein>
    <submittedName>
        <fullName evidence="1">Uncharacterized protein</fullName>
    </submittedName>
</protein>
<organism evidence="1 2">
    <name type="scientific">Ephemerocybe angulata</name>
    <dbReference type="NCBI Taxonomy" id="980116"/>
    <lineage>
        <taxon>Eukaryota</taxon>
        <taxon>Fungi</taxon>
        <taxon>Dikarya</taxon>
        <taxon>Basidiomycota</taxon>
        <taxon>Agaricomycotina</taxon>
        <taxon>Agaricomycetes</taxon>
        <taxon>Agaricomycetidae</taxon>
        <taxon>Agaricales</taxon>
        <taxon>Agaricineae</taxon>
        <taxon>Psathyrellaceae</taxon>
        <taxon>Ephemerocybe</taxon>
    </lineage>
</organism>
<accession>A0A8H6IF89</accession>
<feature type="non-terminal residue" evidence="1">
    <location>
        <position position="153"/>
    </location>
</feature>
<comment type="caution">
    <text evidence="1">The sequence shown here is derived from an EMBL/GenBank/DDBJ whole genome shotgun (WGS) entry which is preliminary data.</text>
</comment>
<dbReference type="Proteomes" id="UP000521943">
    <property type="component" value="Unassembled WGS sequence"/>
</dbReference>
<name>A0A8H6IF89_9AGAR</name>
<dbReference type="AlphaFoldDB" id="A0A8H6IF89"/>
<evidence type="ECO:0000313" key="2">
    <source>
        <dbReference type="Proteomes" id="UP000521943"/>
    </source>
</evidence>
<sequence>SPLSPPSAPCRILFWCADDHILATVVVSHTLASSFKRRRRPLTHHPLRKSLTSGCSGAPPTRAVVLVVCVRAPRRIPCERRHRRRLVVQRAVESVDPPVATFHTSHPHALAPFSIPLDIPQTPPSPFGSAVLLTVASPSSRIARRGTGAVPWR</sequence>
<proteinExistence type="predicted"/>
<keyword evidence="2" id="KW-1185">Reference proteome</keyword>